<evidence type="ECO:0000313" key="4">
    <source>
        <dbReference type="EMBL" id="RKM92342.1"/>
    </source>
</evidence>
<gene>
    <name evidence="4" type="ORF">SFRA_025530</name>
</gene>
<feature type="domain" description="PPM-type phosphatase" evidence="3">
    <location>
        <begin position="200"/>
        <end position="418"/>
    </location>
</feature>
<evidence type="ECO:0000259" key="3">
    <source>
        <dbReference type="SMART" id="SM00331"/>
    </source>
</evidence>
<dbReference type="AlphaFoldDB" id="A0A3R7FNM6"/>
<organism evidence="4 5">
    <name type="scientific">Streptomyces xinghaiensis</name>
    <dbReference type="NCBI Taxonomy" id="1038928"/>
    <lineage>
        <taxon>Bacteria</taxon>
        <taxon>Bacillati</taxon>
        <taxon>Actinomycetota</taxon>
        <taxon>Actinomycetes</taxon>
        <taxon>Kitasatosporales</taxon>
        <taxon>Streptomycetaceae</taxon>
        <taxon>Streptomyces</taxon>
    </lineage>
</organism>
<evidence type="ECO:0000256" key="1">
    <source>
        <dbReference type="ARBA" id="ARBA00022801"/>
    </source>
</evidence>
<dbReference type="GO" id="GO:0016791">
    <property type="term" value="F:phosphatase activity"/>
    <property type="evidence" value="ECO:0007669"/>
    <property type="project" value="TreeGrafter"/>
</dbReference>
<comment type="caution">
    <text evidence="4">The sequence shown here is derived from an EMBL/GenBank/DDBJ whole genome shotgun (WGS) entry which is preliminary data.</text>
</comment>
<dbReference type="PANTHER" id="PTHR43156:SF2">
    <property type="entry name" value="STAGE II SPORULATION PROTEIN E"/>
    <property type="match status" value="1"/>
</dbReference>
<keyword evidence="1" id="KW-0378">Hydrolase</keyword>
<dbReference type="PANTHER" id="PTHR43156">
    <property type="entry name" value="STAGE II SPORULATION PROTEIN E-RELATED"/>
    <property type="match status" value="1"/>
</dbReference>
<dbReference type="Gene3D" id="3.60.40.10">
    <property type="entry name" value="PPM-type phosphatase domain"/>
    <property type="match status" value="1"/>
</dbReference>
<dbReference type="InterPro" id="IPR052016">
    <property type="entry name" value="Bact_Sigma-Reg"/>
</dbReference>
<feature type="compositionally biased region" description="Basic residues" evidence="2">
    <location>
        <begin position="1"/>
        <end position="11"/>
    </location>
</feature>
<evidence type="ECO:0000313" key="5">
    <source>
        <dbReference type="Proteomes" id="UP000028058"/>
    </source>
</evidence>
<feature type="region of interest" description="Disordered" evidence="2">
    <location>
        <begin position="1"/>
        <end position="22"/>
    </location>
</feature>
<dbReference type="EMBL" id="JNAD02000014">
    <property type="protein sequence ID" value="RKM92342.1"/>
    <property type="molecule type" value="Genomic_DNA"/>
</dbReference>
<keyword evidence="5" id="KW-1185">Reference proteome</keyword>
<name>A0A3R7FNM6_9ACTN</name>
<evidence type="ECO:0000256" key="2">
    <source>
        <dbReference type="SAM" id="MobiDB-lite"/>
    </source>
</evidence>
<reference evidence="4 5" key="1">
    <citation type="journal article" date="2014" name="Genome Announc.">
        <title>Draft Genome Sequence of Streptomyces fradiae ATCC 19609, a Strain Highly Sensitive to Antibiotics.</title>
        <authorList>
            <person name="Bekker O.B."/>
            <person name="Klimina K.M."/>
            <person name="Vatlin A.A."/>
            <person name="Zakharevich N.V."/>
            <person name="Kasianov A.S."/>
            <person name="Danilenko V.N."/>
        </authorList>
    </citation>
    <scope>NUCLEOTIDE SEQUENCE [LARGE SCALE GENOMIC DNA]</scope>
    <source>
        <strain evidence="4 5">ATCC 19609</strain>
    </source>
</reference>
<dbReference type="Proteomes" id="UP000028058">
    <property type="component" value="Unassembled WGS sequence"/>
</dbReference>
<dbReference type="InterPro" id="IPR001932">
    <property type="entry name" value="PPM-type_phosphatase-like_dom"/>
</dbReference>
<dbReference type="OrthoDB" id="4935951at2"/>
<dbReference type="SMART" id="SM00331">
    <property type="entry name" value="PP2C_SIG"/>
    <property type="match status" value="1"/>
</dbReference>
<dbReference type="Pfam" id="PF07228">
    <property type="entry name" value="SpoIIE"/>
    <property type="match status" value="1"/>
</dbReference>
<protein>
    <submittedName>
        <fullName evidence="4">Serine/threonine-protein phosphatase</fullName>
    </submittedName>
</protein>
<proteinExistence type="predicted"/>
<dbReference type="SUPFAM" id="SSF81606">
    <property type="entry name" value="PP2C-like"/>
    <property type="match status" value="1"/>
</dbReference>
<accession>A0A3R7FNM6</accession>
<dbReference type="InterPro" id="IPR036457">
    <property type="entry name" value="PPM-type-like_dom_sf"/>
</dbReference>
<sequence>MASGRPPHRSRSLRDRKEADTVTDTVRVGKVLTDLMQAGHTTALEQLPGVVAAHAETVGLHDVALFAVDLQQKVLRQLTGRGPDAGEGGTEVAVDGTLPGRAYQNVTIVSEPAPETAGGRCRWWVPVTDGVERLGIMRTDTAAEDGQSREAVRHLASMVALLLLSKRSFSDSYARLVRSRPMNVAAEMQWNLTPPPAFAGHNAIVSAALEPAYEVGGDAYDYALTGTNLHLGIFDAMGHDTTAGITANVAVSACRNARRQGASLAESSRLVEKTLNEQFGTSRYITGILADLDLETGRLAWVNRGHHLPVVIRAGGRPDQLACPPAGPMGASLGLPVTVCEEQLEPGDRLLLYTDGITEARGADGKQFGMTRFVDFVMHHHANGQLPLHETLRRLMHAVLEHHDGRLDDDATVLLAEWAGGRQEELVP</sequence>